<dbReference type="EMBL" id="CABPRJ010000978">
    <property type="protein sequence ID" value="VVC33886.1"/>
    <property type="molecule type" value="Genomic_DNA"/>
</dbReference>
<gene>
    <name evidence="1" type="ORF">CINCED_3A013516</name>
</gene>
<evidence type="ECO:0000313" key="2">
    <source>
        <dbReference type="Proteomes" id="UP000325440"/>
    </source>
</evidence>
<sequence>MNLPLQEIQEEYDHTNVQMYMHLQRELTTIQFDDPYRYKTVSITYKNLMQITYFLDMNSTVLRYSNYKDFHPSNWFFDSIELTDDKIGNFQWDTLPYKQNHSNWNNVMQEFKDFIQFNSNENETLFSKCKG</sequence>
<keyword evidence="2" id="KW-1185">Reference proteome</keyword>
<reference evidence="1 2" key="1">
    <citation type="submission" date="2019-08" db="EMBL/GenBank/DDBJ databases">
        <authorList>
            <person name="Alioto T."/>
            <person name="Alioto T."/>
            <person name="Gomez Garrido J."/>
        </authorList>
    </citation>
    <scope>NUCLEOTIDE SEQUENCE [LARGE SCALE GENOMIC DNA]</scope>
</reference>
<protein>
    <submittedName>
        <fullName evidence="1">Uncharacterized protein</fullName>
    </submittedName>
</protein>
<dbReference type="Proteomes" id="UP000325440">
    <property type="component" value="Unassembled WGS sequence"/>
</dbReference>
<accession>A0A5E4MNL9</accession>
<dbReference type="AlphaFoldDB" id="A0A5E4MNL9"/>
<proteinExistence type="predicted"/>
<organism evidence="1 2">
    <name type="scientific">Cinara cedri</name>
    <dbReference type="NCBI Taxonomy" id="506608"/>
    <lineage>
        <taxon>Eukaryota</taxon>
        <taxon>Metazoa</taxon>
        <taxon>Ecdysozoa</taxon>
        <taxon>Arthropoda</taxon>
        <taxon>Hexapoda</taxon>
        <taxon>Insecta</taxon>
        <taxon>Pterygota</taxon>
        <taxon>Neoptera</taxon>
        <taxon>Paraneoptera</taxon>
        <taxon>Hemiptera</taxon>
        <taxon>Sternorrhyncha</taxon>
        <taxon>Aphidomorpha</taxon>
        <taxon>Aphidoidea</taxon>
        <taxon>Aphididae</taxon>
        <taxon>Lachninae</taxon>
        <taxon>Cinara</taxon>
    </lineage>
</organism>
<name>A0A5E4MNL9_9HEMI</name>
<evidence type="ECO:0000313" key="1">
    <source>
        <dbReference type="EMBL" id="VVC33886.1"/>
    </source>
</evidence>